<feature type="transmembrane region" description="Helical" evidence="1">
    <location>
        <begin position="357"/>
        <end position="379"/>
    </location>
</feature>
<feature type="transmembrane region" description="Helical" evidence="1">
    <location>
        <begin position="386"/>
        <end position="403"/>
    </location>
</feature>
<reference evidence="3 4" key="1">
    <citation type="submission" date="2020-07" db="EMBL/GenBank/DDBJ databases">
        <title>Transfer of Campylobacter canadensis to the novel genus Avispirillum gen. nov., that also includes two novel species recovered from migratory waterfowl: Avispirillum anseris sp. nov. and Avispirillum brantae sp. nov.</title>
        <authorList>
            <person name="Miller W.G."/>
            <person name="Chapman M.H."/>
            <person name="Yee E."/>
            <person name="Inglis G.D."/>
        </authorList>
    </citation>
    <scope>NUCLEOTIDE SEQUENCE [LARGE SCALE GENOMIC DNA]</scope>
    <source>
        <strain evidence="3 4">L283</strain>
    </source>
</reference>
<evidence type="ECO:0000259" key="2">
    <source>
        <dbReference type="PROSITE" id="PS50125"/>
    </source>
</evidence>
<feature type="transmembrane region" description="Helical" evidence="1">
    <location>
        <begin position="409"/>
        <end position="434"/>
    </location>
</feature>
<dbReference type="PROSITE" id="PS50125">
    <property type="entry name" value="GUANYLATE_CYCLASE_2"/>
    <property type="match status" value="1"/>
</dbReference>
<evidence type="ECO:0000256" key="1">
    <source>
        <dbReference type="SAM" id="Phobius"/>
    </source>
</evidence>
<keyword evidence="1" id="KW-0812">Transmembrane</keyword>
<dbReference type="Proteomes" id="UP000786183">
    <property type="component" value="Unassembled WGS sequence"/>
</dbReference>
<dbReference type="CDD" id="cd07302">
    <property type="entry name" value="CHD"/>
    <property type="match status" value="1"/>
</dbReference>
<protein>
    <submittedName>
        <fullName evidence="3">Adenylate/guanylate cyclase domain-containing protein</fullName>
    </submittedName>
</protein>
<evidence type="ECO:0000313" key="3">
    <source>
        <dbReference type="EMBL" id="MBZ7986853.1"/>
    </source>
</evidence>
<feature type="domain" description="Guanylate cyclase" evidence="2">
    <location>
        <begin position="474"/>
        <end position="604"/>
    </location>
</feature>
<dbReference type="PANTHER" id="PTHR43081">
    <property type="entry name" value="ADENYLATE CYCLASE, TERMINAL-DIFFERENTIATION SPECIFIC-RELATED"/>
    <property type="match status" value="1"/>
</dbReference>
<dbReference type="SUPFAM" id="SSF55073">
    <property type="entry name" value="Nucleotide cyclase"/>
    <property type="match status" value="1"/>
</dbReference>
<keyword evidence="4" id="KW-1185">Reference proteome</keyword>
<evidence type="ECO:0000313" key="4">
    <source>
        <dbReference type="Proteomes" id="UP000786183"/>
    </source>
</evidence>
<name>A0ABS7WQ06_9BACT</name>
<accession>A0ABS7WQ06</accession>
<dbReference type="SMART" id="SM00044">
    <property type="entry name" value="CYCc"/>
    <property type="match status" value="1"/>
</dbReference>
<dbReference type="InterPro" id="IPR001054">
    <property type="entry name" value="A/G_cyclase"/>
</dbReference>
<dbReference type="InterPro" id="IPR007890">
    <property type="entry name" value="CHASE2"/>
</dbReference>
<dbReference type="RefSeq" id="WP_172230816.1">
    <property type="nucleotide sequence ID" value="NZ_CP035946.1"/>
</dbReference>
<sequence>MLSKKTKLFIILAIFLTILAFILSVKELPVFTRLDNILHDMFFSNSIKKTKGDDKIVIIDIDEKSLKALGQWPWDRDVLACLNDKLKEAKVIGYDIYFAEPDNRGEISIFMSDKQFNNLNIKKLKNCKRYKNPDLAFANSLSKTPSILAYALSLGNYKNDDVKAQSPVTNQNISTENIDISLLEKGKNITGNIDILSENSYASGFVNSYSYLDSVIRQAFMLIYYDDGAFKELLPSLSLAMYAKYLNTDDISVYKDEFSYINIKVNNEIIPLNEQALMGIYFSGKSPNYKYISAIDVIDENIDLSFFKDKLVLIGTSTIGLNDIRSNPLDENLPGVEIHANVLDNMINKTFLKPLHYAYEINFLQMLICIVLSLVFMSFKNIFSQVLLIMTLICTILFLHYYLLIYEHILLTTFDVLFIILLCYFSATTINFFLENKQKEFIKSKLERKVSKNVAEALINTDANVFSTSKKEISIFFSDIRNFTSISEQMQTEELINLLNLYMTKMSDIILQNDGTIDKYIGDAIMAYFNAPNSIDYHADAALSSAILQIKALDKLNKELINKPYINIGIGINTGICIVGEMGSLQRSDYTCIGDSVNIASRIESMCKNYKANILISEETKNALKDSLKYELVFVDEIKLKGKQNSTKLYKCLGFKGENLNLYKD</sequence>
<dbReference type="InterPro" id="IPR029787">
    <property type="entry name" value="Nucleotide_cyclase"/>
</dbReference>
<gene>
    <name evidence="3" type="ORF">AVCANL283_01805</name>
</gene>
<comment type="caution">
    <text evidence="3">The sequence shown here is derived from an EMBL/GenBank/DDBJ whole genome shotgun (WGS) entry which is preliminary data.</text>
</comment>
<proteinExistence type="predicted"/>
<keyword evidence="1" id="KW-0472">Membrane</keyword>
<dbReference type="EMBL" id="JACGBB010000003">
    <property type="protein sequence ID" value="MBZ7986853.1"/>
    <property type="molecule type" value="Genomic_DNA"/>
</dbReference>
<dbReference type="PANTHER" id="PTHR43081:SF1">
    <property type="entry name" value="ADENYLATE CYCLASE, TERMINAL-DIFFERENTIATION SPECIFIC"/>
    <property type="match status" value="1"/>
</dbReference>
<dbReference type="Pfam" id="PF00211">
    <property type="entry name" value="Guanylate_cyc"/>
    <property type="match status" value="1"/>
</dbReference>
<dbReference type="SMART" id="SM01080">
    <property type="entry name" value="CHASE2"/>
    <property type="match status" value="1"/>
</dbReference>
<dbReference type="Gene3D" id="3.30.70.1230">
    <property type="entry name" value="Nucleotide cyclase"/>
    <property type="match status" value="1"/>
</dbReference>
<dbReference type="Pfam" id="PF05226">
    <property type="entry name" value="CHASE2"/>
    <property type="match status" value="1"/>
</dbReference>
<dbReference type="InterPro" id="IPR050697">
    <property type="entry name" value="Adenylyl/Guanylyl_Cyclase_3/4"/>
</dbReference>
<keyword evidence="1" id="KW-1133">Transmembrane helix</keyword>
<organism evidence="3 4">
    <name type="scientific">Campylobacter canadensis</name>
    <dbReference type="NCBI Taxonomy" id="449520"/>
    <lineage>
        <taxon>Bacteria</taxon>
        <taxon>Pseudomonadati</taxon>
        <taxon>Campylobacterota</taxon>
        <taxon>Epsilonproteobacteria</taxon>
        <taxon>Campylobacterales</taxon>
        <taxon>Campylobacteraceae</taxon>
        <taxon>Campylobacter</taxon>
    </lineage>
</organism>